<keyword evidence="1 2" id="KW-0238">DNA-binding</keyword>
<evidence type="ECO:0000259" key="3">
    <source>
        <dbReference type="PROSITE" id="PS50977"/>
    </source>
</evidence>
<dbReference type="EMBL" id="JAFLVX010000012">
    <property type="protein sequence ID" value="MBO0476225.1"/>
    <property type="molecule type" value="Genomic_DNA"/>
</dbReference>
<feature type="domain" description="HTH tetR-type" evidence="3">
    <location>
        <begin position="11"/>
        <end position="71"/>
    </location>
</feature>
<organism evidence="4 5">
    <name type="scientific">Candidatus Vagococcus giribetii</name>
    <dbReference type="NCBI Taxonomy" id="2230876"/>
    <lineage>
        <taxon>Bacteria</taxon>
        <taxon>Bacillati</taxon>
        <taxon>Bacillota</taxon>
        <taxon>Bacilli</taxon>
        <taxon>Lactobacillales</taxon>
        <taxon>Enterococcaceae</taxon>
        <taxon>Vagococcus</taxon>
    </lineage>
</organism>
<sequence length="222" mass="26764">MPTSTFFRLDQDKQTKILNAAKEEFTKVPLEEASIANIVKSAEIPRGSFYQYFSGKEDVFYYLFEQIRKEPEETFIRFLEETKGDLFQAFNYFFIDFSKEVLEGENQDFFKNIFLHMNYTRTSQMMMTEMTEEERQAHEEHIKRHQGSDDNYQKIIDLIDKDKLTIASPREFNMLFHQLWSMLFHTINEGYRMRRLTGKIDFDVLKEDYYLRISWLQHGVAK</sequence>
<feature type="DNA-binding region" description="H-T-H motif" evidence="2">
    <location>
        <begin position="34"/>
        <end position="53"/>
    </location>
</feature>
<name>A0ABS3HSC1_9ENTE</name>
<dbReference type="Gene3D" id="1.10.357.10">
    <property type="entry name" value="Tetracycline Repressor, domain 2"/>
    <property type="match status" value="1"/>
</dbReference>
<accession>A0ABS3HSC1</accession>
<dbReference type="Pfam" id="PF00440">
    <property type="entry name" value="TetR_N"/>
    <property type="match status" value="1"/>
</dbReference>
<dbReference type="InterPro" id="IPR009057">
    <property type="entry name" value="Homeodomain-like_sf"/>
</dbReference>
<dbReference type="PROSITE" id="PS50977">
    <property type="entry name" value="HTH_TETR_2"/>
    <property type="match status" value="1"/>
</dbReference>
<dbReference type="Proteomes" id="UP000664857">
    <property type="component" value="Unassembled WGS sequence"/>
</dbReference>
<protein>
    <submittedName>
        <fullName evidence="4">TetR family transcriptional regulator</fullName>
    </submittedName>
</protein>
<reference evidence="4 5" key="1">
    <citation type="submission" date="2021-03" db="EMBL/GenBank/DDBJ databases">
        <title>Enterococcal diversity collection.</title>
        <authorList>
            <person name="Gilmore M.S."/>
            <person name="Schwartzman J."/>
            <person name="Van Tyne D."/>
            <person name="Martin M."/>
            <person name="Earl A.M."/>
            <person name="Manson A.L."/>
            <person name="Straub T."/>
            <person name="Salamzade R."/>
            <person name="Saavedra J."/>
            <person name="Lebreton F."/>
            <person name="Prichula J."/>
            <person name="Schaufler K."/>
            <person name="Gaca A."/>
            <person name="Sgardioli B."/>
            <person name="Wagenaar J."/>
            <person name="Strong T."/>
        </authorList>
    </citation>
    <scope>NUCLEOTIDE SEQUENCE [LARGE SCALE GENOMIC DNA]</scope>
    <source>
        <strain evidence="4 5">DIV0080</strain>
    </source>
</reference>
<dbReference type="InterPro" id="IPR001647">
    <property type="entry name" value="HTH_TetR"/>
</dbReference>
<gene>
    <name evidence="4" type="ORF">DOK76_04030</name>
</gene>
<dbReference type="SUPFAM" id="SSF46689">
    <property type="entry name" value="Homeodomain-like"/>
    <property type="match status" value="1"/>
</dbReference>
<dbReference type="Pfam" id="PF17924">
    <property type="entry name" value="TetR_C_19"/>
    <property type="match status" value="1"/>
</dbReference>
<evidence type="ECO:0000313" key="5">
    <source>
        <dbReference type="Proteomes" id="UP000664857"/>
    </source>
</evidence>
<dbReference type="RefSeq" id="WP_206965167.1">
    <property type="nucleotide sequence ID" value="NZ_JAFLVX010000012.1"/>
</dbReference>
<keyword evidence="5" id="KW-1185">Reference proteome</keyword>
<proteinExistence type="predicted"/>
<evidence type="ECO:0000256" key="1">
    <source>
        <dbReference type="ARBA" id="ARBA00023125"/>
    </source>
</evidence>
<evidence type="ECO:0000256" key="2">
    <source>
        <dbReference type="PROSITE-ProRule" id="PRU00335"/>
    </source>
</evidence>
<comment type="caution">
    <text evidence="4">The sequence shown here is derived from an EMBL/GenBank/DDBJ whole genome shotgun (WGS) entry which is preliminary data.</text>
</comment>
<evidence type="ECO:0000313" key="4">
    <source>
        <dbReference type="EMBL" id="MBO0476225.1"/>
    </source>
</evidence>